<keyword evidence="8 9" id="KW-0472">Membrane</keyword>
<accession>A0ABS7D8P4</accession>
<keyword evidence="14" id="KW-1185">Reference proteome</keyword>
<dbReference type="Proteomes" id="UP000812277">
    <property type="component" value="Unassembled WGS sequence"/>
</dbReference>
<evidence type="ECO:0000259" key="10">
    <source>
        <dbReference type="Pfam" id="PF02355"/>
    </source>
</evidence>
<dbReference type="PANTHER" id="PTHR30081:SF1">
    <property type="entry name" value="PROTEIN TRANSLOCASE SUBUNIT SECD"/>
    <property type="match status" value="1"/>
</dbReference>
<evidence type="ECO:0000256" key="2">
    <source>
        <dbReference type="ARBA" id="ARBA00022448"/>
    </source>
</evidence>
<evidence type="ECO:0000313" key="14">
    <source>
        <dbReference type="Proteomes" id="UP000812277"/>
    </source>
</evidence>
<dbReference type="InterPro" id="IPR001036">
    <property type="entry name" value="Acrflvin-R"/>
</dbReference>
<evidence type="ECO:0000256" key="8">
    <source>
        <dbReference type="ARBA" id="ARBA00023136"/>
    </source>
</evidence>
<evidence type="ECO:0000256" key="3">
    <source>
        <dbReference type="ARBA" id="ARBA00022475"/>
    </source>
</evidence>
<dbReference type="PRINTS" id="PR00702">
    <property type="entry name" value="ACRIFLAVINRP"/>
</dbReference>
<evidence type="ECO:0000313" key="13">
    <source>
        <dbReference type="EMBL" id="MBW7476250.1"/>
    </source>
</evidence>
<dbReference type="InterPro" id="IPR022813">
    <property type="entry name" value="SecD/SecF_arch_bac"/>
</dbReference>
<comment type="caution">
    <text evidence="13">The sequence shown here is derived from an EMBL/GenBank/DDBJ whole genome shotgun (WGS) entry which is preliminary data.</text>
</comment>
<evidence type="ECO:0000259" key="12">
    <source>
        <dbReference type="Pfam" id="PF22599"/>
    </source>
</evidence>
<evidence type="ECO:0000256" key="1">
    <source>
        <dbReference type="ARBA" id="ARBA00004651"/>
    </source>
</evidence>
<organism evidence="13 14">
    <name type="scientific">Paenibacillus oenotherae</name>
    <dbReference type="NCBI Taxonomy" id="1435645"/>
    <lineage>
        <taxon>Bacteria</taxon>
        <taxon>Bacillati</taxon>
        <taxon>Bacillota</taxon>
        <taxon>Bacilli</taxon>
        <taxon>Bacillales</taxon>
        <taxon>Paenibacillaceae</taxon>
        <taxon>Paenibacillus</taxon>
    </lineage>
</organism>
<feature type="transmembrane region" description="Helical" evidence="9">
    <location>
        <begin position="297"/>
        <end position="316"/>
    </location>
</feature>
<comment type="subcellular location">
    <subcellularLocation>
        <location evidence="1 9">Cell membrane</location>
        <topology evidence="1 9">Multi-pass membrane protein</topology>
    </subcellularLocation>
</comment>
<feature type="transmembrane region" description="Helical" evidence="9">
    <location>
        <begin position="345"/>
        <end position="364"/>
    </location>
</feature>
<keyword evidence="7 9" id="KW-0811">Translocation</keyword>
<dbReference type="Pfam" id="PF21760">
    <property type="entry name" value="SecD_1st"/>
    <property type="match status" value="1"/>
</dbReference>
<dbReference type="InterPro" id="IPR055344">
    <property type="entry name" value="SecD_SecF_C_bact"/>
</dbReference>
<dbReference type="PANTHER" id="PTHR30081">
    <property type="entry name" value="PROTEIN-EXPORT MEMBRANE PROTEIN SEC"/>
    <property type="match status" value="1"/>
</dbReference>
<dbReference type="InterPro" id="IPR054384">
    <property type="entry name" value="SecDF_P1_head"/>
</dbReference>
<feature type="transmembrane region" description="Helical" evidence="9">
    <location>
        <begin position="370"/>
        <end position="389"/>
    </location>
</feature>
<proteinExistence type="inferred from homology"/>
<dbReference type="Gene3D" id="3.30.70.3220">
    <property type="match status" value="1"/>
</dbReference>
<keyword evidence="3 9" id="KW-1003">Cell membrane</keyword>
<feature type="domain" description="Protein translocase subunit SecDF P1" evidence="11">
    <location>
        <begin position="62"/>
        <end position="116"/>
    </location>
</feature>
<dbReference type="InterPro" id="IPR048631">
    <property type="entry name" value="SecD_1st"/>
</dbReference>
<feature type="domain" description="Protein export membrane protein SecD/SecF C-terminal" evidence="10">
    <location>
        <begin position="228"/>
        <end position="396"/>
    </location>
</feature>
<keyword evidence="6 9" id="KW-1133">Transmembrane helix</keyword>
<dbReference type="Pfam" id="PF22599">
    <property type="entry name" value="SecDF_P1_head"/>
    <property type="match status" value="1"/>
</dbReference>
<evidence type="ECO:0000256" key="6">
    <source>
        <dbReference type="ARBA" id="ARBA00022989"/>
    </source>
</evidence>
<dbReference type="InterPro" id="IPR048634">
    <property type="entry name" value="SecD_SecF_C"/>
</dbReference>
<evidence type="ECO:0000259" key="11">
    <source>
        <dbReference type="Pfam" id="PF21760"/>
    </source>
</evidence>
<protein>
    <recommendedName>
        <fullName evidence="9">Protein translocase subunit SecD</fullName>
    </recommendedName>
</protein>
<dbReference type="SUPFAM" id="SSF82866">
    <property type="entry name" value="Multidrug efflux transporter AcrB transmembrane domain"/>
    <property type="match status" value="1"/>
</dbReference>
<name>A0ABS7D8P4_9BACL</name>
<comment type="function">
    <text evidence="9">Part of the Sec protein translocase complex. Interacts with the SecYEG preprotein conducting channel. SecDF uses the proton motive force (PMF) to complete protein translocation after the ATP-dependent function of SecA.</text>
</comment>
<dbReference type="HAMAP" id="MF_01463_B">
    <property type="entry name" value="SecD_B"/>
    <property type="match status" value="1"/>
</dbReference>
<dbReference type="NCBIfam" id="TIGR00916">
    <property type="entry name" value="2A0604s01"/>
    <property type="match status" value="1"/>
</dbReference>
<dbReference type="Pfam" id="PF02355">
    <property type="entry name" value="SecD_SecF_C"/>
    <property type="match status" value="1"/>
</dbReference>
<sequence>MNRMLAFLLIVVVTAGVVGATSPWLVNQIKLGLDLKGGFEILYQAEPLTPGGVITQDALRETARSLEKRANSTGVEEPEITPEGKDRIRARIAGVTDQEAVRNILKKPQELTFRSARGCAEDAGYCKVELTGIDFVQNGADIQQTTLGNWDITIELKNASQFAEITREVAKLSRNNLAIYLDETELSAPAVSYEINSNQAVISGDYSRDAAKQLKDTINLGALPLKLKEKYTQSVGASLGQMSLQQTLLAGALGTVLILLFMMIYYRIPGIIASFSLIFFIWMLLFGFYLIKATLTLPGIAAFILAIGMAVDANIITYERIREEMRSGKSILSSLRAGTKNSFRTIMDANITTIIAGLVLFFIGTGAVKGFAVILILSIIVSVITNVVYSRWLLYLLIRSDKLNKPAYFGVKESEIREL</sequence>
<gene>
    <name evidence="9 13" type="primary">secD</name>
    <name evidence="13" type="ORF">K0T92_16015</name>
</gene>
<evidence type="ECO:0000256" key="7">
    <source>
        <dbReference type="ARBA" id="ARBA00023010"/>
    </source>
</evidence>
<comment type="similarity">
    <text evidence="9">Belongs to the SecD/SecF family. SecD subfamily.</text>
</comment>
<dbReference type="InterPro" id="IPR005791">
    <property type="entry name" value="SecD"/>
</dbReference>
<keyword evidence="2 9" id="KW-0813">Transport</keyword>
<evidence type="ECO:0000256" key="4">
    <source>
        <dbReference type="ARBA" id="ARBA00022692"/>
    </source>
</evidence>
<evidence type="ECO:0000256" key="5">
    <source>
        <dbReference type="ARBA" id="ARBA00022927"/>
    </source>
</evidence>
<dbReference type="Gene3D" id="1.20.1640.10">
    <property type="entry name" value="Multidrug efflux transporter AcrB transmembrane domain"/>
    <property type="match status" value="1"/>
</dbReference>
<dbReference type="NCBIfam" id="TIGR01129">
    <property type="entry name" value="secD"/>
    <property type="match status" value="1"/>
</dbReference>
<dbReference type="EMBL" id="JAHZIJ010000011">
    <property type="protein sequence ID" value="MBW7476250.1"/>
    <property type="molecule type" value="Genomic_DNA"/>
</dbReference>
<feature type="transmembrane region" description="Helical" evidence="9">
    <location>
        <begin position="248"/>
        <end position="266"/>
    </location>
</feature>
<feature type="transmembrane region" description="Helical" evidence="9">
    <location>
        <begin position="271"/>
        <end position="291"/>
    </location>
</feature>
<keyword evidence="5 9" id="KW-0653">Protein transport</keyword>
<evidence type="ECO:0000256" key="9">
    <source>
        <dbReference type="HAMAP-Rule" id="MF_01463"/>
    </source>
</evidence>
<comment type="caution">
    <text evidence="9">Lacks conserved residue(s) required for the propagation of feature annotation.</text>
</comment>
<keyword evidence="4 9" id="KW-0812">Transmembrane</keyword>
<dbReference type="RefSeq" id="WP_219873484.1">
    <property type="nucleotide sequence ID" value="NZ_JAHZIJ010000011.1"/>
</dbReference>
<feature type="domain" description="SecDF P1 head subdomain" evidence="12">
    <location>
        <begin position="127"/>
        <end position="224"/>
    </location>
</feature>
<reference evidence="13 14" key="1">
    <citation type="submission" date="2021-07" db="EMBL/GenBank/DDBJ databases">
        <title>Paenibacillus radiodurans sp. nov., isolated from the southeastern edge of Tengger Desert.</title>
        <authorList>
            <person name="Zhang G."/>
        </authorList>
    </citation>
    <scope>NUCLEOTIDE SEQUENCE [LARGE SCALE GENOMIC DNA]</scope>
    <source>
        <strain evidence="13 14">DT7-4</strain>
    </source>
</reference>
<comment type="subunit">
    <text evidence="9">Forms a complex with SecF. Part of the essential Sec protein translocation apparatus which comprises SecA, SecYEG and auxiliary proteins SecDF. Other proteins may also be involved.</text>
</comment>